<dbReference type="GO" id="GO:0030154">
    <property type="term" value="P:cell differentiation"/>
    <property type="evidence" value="ECO:0007669"/>
    <property type="project" value="UniProtKB-ARBA"/>
</dbReference>
<dbReference type="SMART" id="SM00408">
    <property type="entry name" value="IGc2"/>
    <property type="match status" value="1"/>
</dbReference>
<organism evidence="10 11">
    <name type="scientific">Megaselia scalaris</name>
    <name type="common">Humpbacked fly</name>
    <name type="synonym">Phora scalaris</name>
    <dbReference type="NCBI Taxonomy" id="36166"/>
    <lineage>
        <taxon>Eukaryota</taxon>
        <taxon>Metazoa</taxon>
        <taxon>Ecdysozoa</taxon>
        <taxon>Arthropoda</taxon>
        <taxon>Hexapoda</taxon>
        <taxon>Insecta</taxon>
        <taxon>Pterygota</taxon>
        <taxon>Neoptera</taxon>
        <taxon>Endopterygota</taxon>
        <taxon>Diptera</taxon>
        <taxon>Brachycera</taxon>
        <taxon>Muscomorpha</taxon>
        <taxon>Platypezoidea</taxon>
        <taxon>Phoridae</taxon>
        <taxon>Megaseliini</taxon>
        <taxon>Megaselia</taxon>
    </lineage>
</organism>
<dbReference type="GO" id="GO:0007399">
    <property type="term" value="P:nervous system development"/>
    <property type="evidence" value="ECO:0007669"/>
    <property type="project" value="UniProtKB-ARBA"/>
</dbReference>
<dbReference type="PROSITE" id="PS50835">
    <property type="entry name" value="IG_LIKE"/>
    <property type="match status" value="1"/>
</dbReference>
<accession>T1GBY5</accession>
<dbReference type="HOGENOM" id="CLU_1457933_0_0_1"/>
<dbReference type="InterPro" id="IPR003961">
    <property type="entry name" value="FN3_dom"/>
</dbReference>
<dbReference type="Pfam" id="PF13927">
    <property type="entry name" value="Ig_3"/>
    <property type="match status" value="1"/>
</dbReference>
<evidence type="ECO:0000259" key="9">
    <source>
        <dbReference type="PROSITE" id="PS50835"/>
    </source>
</evidence>
<dbReference type="SUPFAM" id="SSF48726">
    <property type="entry name" value="Immunoglobulin"/>
    <property type="match status" value="1"/>
</dbReference>
<dbReference type="GO" id="GO:0009653">
    <property type="term" value="P:anatomical structure morphogenesis"/>
    <property type="evidence" value="ECO:0007669"/>
    <property type="project" value="UniProtKB-ARBA"/>
</dbReference>
<evidence type="ECO:0000313" key="11">
    <source>
        <dbReference type="Proteomes" id="UP000015102"/>
    </source>
</evidence>
<keyword evidence="6" id="KW-0472">Membrane</keyword>
<keyword evidence="8" id="KW-0393">Immunoglobulin domain</keyword>
<dbReference type="InterPro" id="IPR036116">
    <property type="entry name" value="FN3_sf"/>
</dbReference>
<sequence length="186" mass="20364">DRPPPVIITGPVNQTLPIKSIAFLKCKAVGAPKPVISWYKEGLPVISSPRVNLTTNGDLIISSLNIKEDPGLYTCVASSRSGKSTWSSYLSVEMPNNPNIKFNRAPDKSKYPTAPGQPKLVNTTHDSITISWENSEKLGSLPFLGYSVEMYSNNMTHKSWVPVAAELKENIVLFQNMNSVLVLACC</sequence>
<dbReference type="PANTHER" id="PTHR44170">
    <property type="entry name" value="PROTEIN SIDEKICK"/>
    <property type="match status" value="1"/>
</dbReference>
<evidence type="ECO:0000256" key="1">
    <source>
        <dbReference type="ARBA" id="ARBA00004167"/>
    </source>
</evidence>
<dbReference type="GO" id="GO:0098609">
    <property type="term" value="P:cell-cell adhesion"/>
    <property type="evidence" value="ECO:0007669"/>
    <property type="project" value="TreeGrafter"/>
</dbReference>
<reference evidence="10" key="2">
    <citation type="submission" date="2015-06" db="UniProtKB">
        <authorList>
            <consortium name="EnsemblMetazoa"/>
        </authorList>
    </citation>
    <scope>IDENTIFICATION</scope>
</reference>
<keyword evidence="3" id="KW-0732">Signal</keyword>
<dbReference type="InterPro" id="IPR003598">
    <property type="entry name" value="Ig_sub2"/>
</dbReference>
<feature type="domain" description="Ig-like" evidence="9">
    <location>
        <begin position="4"/>
        <end position="91"/>
    </location>
</feature>
<evidence type="ECO:0000256" key="5">
    <source>
        <dbReference type="ARBA" id="ARBA00022989"/>
    </source>
</evidence>
<keyword evidence="2" id="KW-0812">Transmembrane</keyword>
<keyword evidence="7" id="KW-1015">Disulfide bond</keyword>
<dbReference type="Gene3D" id="2.60.40.10">
    <property type="entry name" value="Immunoglobulins"/>
    <property type="match status" value="2"/>
</dbReference>
<dbReference type="InterPro" id="IPR013783">
    <property type="entry name" value="Ig-like_fold"/>
</dbReference>
<evidence type="ECO:0000256" key="7">
    <source>
        <dbReference type="ARBA" id="ARBA00023157"/>
    </source>
</evidence>
<dbReference type="STRING" id="36166.T1GBY5"/>
<dbReference type="EnsemblMetazoa" id="MESCA000776-RA">
    <property type="protein sequence ID" value="MESCA000776-PA"/>
    <property type="gene ID" value="MESCA000776"/>
</dbReference>
<dbReference type="GO" id="GO:0016020">
    <property type="term" value="C:membrane"/>
    <property type="evidence" value="ECO:0007669"/>
    <property type="project" value="UniProtKB-SubCell"/>
</dbReference>
<proteinExistence type="predicted"/>
<dbReference type="PANTHER" id="PTHR44170:SF60">
    <property type="entry name" value="ROUNDABOUT HOMOLOG 1"/>
    <property type="match status" value="1"/>
</dbReference>
<evidence type="ECO:0000313" key="10">
    <source>
        <dbReference type="EnsemblMetazoa" id="MESCA000776-PA"/>
    </source>
</evidence>
<dbReference type="AlphaFoldDB" id="T1GBY5"/>
<evidence type="ECO:0000256" key="4">
    <source>
        <dbReference type="ARBA" id="ARBA00022737"/>
    </source>
</evidence>
<dbReference type="FunFam" id="2.60.40.10:FF:000008">
    <property type="entry name" value="roundabout homolog 2 isoform X2"/>
    <property type="match status" value="1"/>
</dbReference>
<evidence type="ECO:0000256" key="3">
    <source>
        <dbReference type="ARBA" id="ARBA00022729"/>
    </source>
</evidence>
<evidence type="ECO:0000256" key="8">
    <source>
        <dbReference type="ARBA" id="ARBA00023319"/>
    </source>
</evidence>
<dbReference type="SMART" id="SM00409">
    <property type="entry name" value="IG"/>
    <property type="match status" value="1"/>
</dbReference>
<dbReference type="EMBL" id="CAQQ02143316">
    <property type="status" value="NOT_ANNOTATED_CDS"/>
    <property type="molecule type" value="Genomic_DNA"/>
</dbReference>
<dbReference type="Proteomes" id="UP000015102">
    <property type="component" value="Unassembled WGS sequence"/>
</dbReference>
<comment type="subcellular location">
    <subcellularLocation>
        <location evidence="1">Membrane</location>
        <topology evidence="1">Single-pass membrane protein</topology>
    </subcellularLocation>
</comment>
<name>T1GBY5_MEGSC</name>
<reference evidence="11" key="1">
    <citation type="submission" date="2013-02" db="EMBL/GenBank/DDBJ databases">
        <authorList>
            <person name="Hughes D."/>
        </authorList>
    </citation>
    <scope>NUCLEOTIDE SEQUENCE</scope>
    <source>
        <strain>Durham</strain>
        <strain evidence="11">NC isolate 2 -- Noor lab</strain>
    </source>
</reference>
<keyword evidence="11" id="KW-1185">Reference proteome</keyword>
<protein>
    <recommendedName>
        <fullName evidence="9">Ig-like domain-containing protein</fullName>
    </recommendedName>
</protein>
<keyword evidence="5" id="KW-1133">Transmembrane helix</keyword>
<dbReference type="EMBL" id="CAQQ02143317">
    <property type="status" value="NOT_ANNOTATED_CDS"/>
    <property type="molecule type" value="Genomic_DNA"/>
</dbReference>
<dbReference type="InterPro" id="IPR036179">
    <property type="entry name" value="Ig-like_dom_sf"/>
</dbReference>
<dbReference type="SUPFAM" id="SSF49265">
    <property type="entry name" value="Fibronectin type III"/>
    <property type="match status" value="1"/>
</dbReference>
<dbReference type="InterPro" id="IPR003599">
    <property type="entry name" value="Ig_sub"/>
</dbReference>
<dbReference type="CDD" id="cd00063">
    <property type="entry name" value="FN3"/>
    <property type="match status" value="1"/>
</dbReference>
<dbReference type="InterPro" id="IPR007110">
    <property type="entry name" value="Ig-like_dom"/>
</dbReference>
<keyword evidence="4" id="KW-0677">Repeat</keyword>
<evidence type="ECO:0000256" key="2">
    <source>
        <dbReference type="ARBA" id="ARBA00022692"/>
    </source>
</evidence>
<evidence type="ECO:0000256" key="6">
    <source>
        <dbReference type="ARBA" id="ARBA00023136"/>
    </source>
</evidence>